<evidence type="ECO:0000313" key="2">
    <source>
        <dbReference type="EMBL" id="WDI31120.1"/>
    </source>
</evidence>
<protein>
    <submittedName>
        <fullName evidence="2">Uncharacterized protein</fullName>
    </submittedName>
</protein>
<name>A0AAF0CBJ5_9PROT</name>
<dbReference type="EMBL" id="CP118166">
    <property type="protein sequence ID" value="WDI31120.1"/>
    <property type="molecule type" value="Genomic_DNA"/>
</dbReference>
<dbReference type="RefSeq" id="WP_274492942.1">
    <property type="nucleotide sequence ID" value="NZ_CP118166.1"/>
</dbReference>
<gene>
    <name evidence="2" type="ORF">PUV54_14285</name>
</gene>
<reference evidence="2" key="1">
    <citation type="submission" date="2023-02" db="EMBL/GenBank/DDBJ databases">
        <title>Genome sequence of Hyphococcus flavus.</title>
        <authorList>
            <person name="Rong J.-C."/>
            <person name="Zhao Q."/>
            <person name="Yi M."/>
            <person name="Wu J.-Y."/>
        </authorList>
    </citation>
    <scope>NUCLEOTIDE SEQUENCE</scope>
    <source>
        <strain evidence="2">MCCC 1K03223</strain>
    </source>
</reference>
<keyword evidence="1" id="KW-0812">Transmembrane</keyword>
<dbReference type="Proteomes" id="UP001214043">
    <property type="component" value="Chromosome"/>
</dbReference>
<keyword evidence="1" id="KW-1133">Transmembrane helix</keyword>
<evidence type="ECO:0000256" key="1">
    <source>
        <dbReference type="SAM" id="Phobius"/>
    </source>
</evidence>
<keyword evidence="3" id="KW-1185">Reference proteome</keyword>
<keyword evidence="1" id="KW-0472">Membrane</keyword>
<proteinExistence type="predicted"/>
<evidence type="ECO:0000313" key="3">
    <source>
        <dbReference type="Proteomes" id="UP001214043"/>
    </source>
</evidence>
<dbReference type="AlphaFoldDB" id="A0AAF0CBJ5"/>
<sequence>MLLRRMTEHVKAQNWLAVGLDFLIVVFGILIAFQINNWSEGRQRDARERAYLERLHTDIVELADRRARYDLSRPITVEVLKAIVRYTNGYDDDLDLSEVLPAMKQGFPPGIEATPDLLNSFVCNSIEWSAYLTLPPAELPTATELISAGQLDQIEDEAVKLALLSYLQQVSRTKDHVAISQRTVVFLANQYPDLIKARYNSTIEFGETILTEFTCDYKAMRKNTAFLNALNINFATYSDYTNVSVLPVSERLSLLHEEVDKALSIDHGSDAD</sequence>
<accession>A0AAF0CBJ5</accession>
<organism evidence="2 3">
    <name type="scientific">Hyphococcus flavus</name>
    <dbReference type="NCBI Taxonomy" id="1866326"/>
    <lineage>
        <taxon>Bacteria</taxon>
        <taxon>Pseudomonadati</taxon>
        <taxon>Pseudomonadota</taxon>
        <taxon>Alphaproteobacteria</taxon>
        <taxon>Parvularculales</taxon>
        <taxon>Parvularculaceae</taxon>
        <taxon>Hyphococcus</taxon>
    </lineage>
</organism>
<feature type="transmembrane region" description="Helical" evidence="1">
    <location>
        <begin position="12"/>
        <end position="33"/>
    </location>
</feature>
<dbReference type="KEGG" id="hfl:PUV54_14285"/>